<proteinExistence type="predicted"/>
<organism evidence="1 2">
    <name type="scientific">Echinops telfairi</name>
    <name type="common">Lesser hedgehog tenrec</name>
    <dbReference type="NCBI Taxonomy" id="9371"/>
    <lineage>
        <taxon>Eukaryota</taxon>
        <taxon>Metazoa</taxon>
        <taxon>Chordata</taxon>
        <taxon>Craniata</taxon>
        <taxon>Vertebrata</taxon>
        <taxon>Euteleostomi</taxon>
        <taxon>Mammalia</taxon>
        <taxon>Eutheria</taxon>
        <taxon>Afrotheria</taxon>
        <taxon>Tenrecidae</taxon>
        <taxon>Tenrecinae</taxon>
        <taxon>Echinops</taxon>
    </lineage>
</organism>
<evidence type="ECO:0000313" key="1">
    <source>
        <dbReference type="Proteomes" id="UP000694863"/>
    </source>
</evidence>
<evidence type="ECO:0000313" key="2">
    <source>
        <dbReference type="RefSeq" id="XP_045140323.1"/>
    </source>
</evidence>
<dbReference type="RefSeq" id="XP_045140323.1">
    <property type="nucleotide sequence ID" value="XM_045284388.1"/>
</dbReference>
<sequence length="44" mass="5000">MADKSDMGETASFDKAKPKKTEMQEKSTLPTKEITEQEKRSKIP</sequence>
<keyword evidence="1" id="KW-1185">Reference proteome</keyword>
<reference evidence="2" key="1">
    <citation type="submission" date="2025-08" db="UniProtKB">
        <authorList>
            <consortium name="RefSeq"/>
        </authorList>
    </citation>
    <scope>IDENTIFICATION</scope>
</reference>
<dbReference type="Proteomes" id="UP000694863">
    <property type="component" value="Unplaced"/>
</dbReference>
<accession>A0AC55CR05</accession>
<protein>
    <submittedName>
        <fullName evidence="2">Thymosin beta-10-like</fullName>
    </submittedName>
</protein>
<gene>
    <name evidence="2" type="primary">LOC115873473</name>
</gene>
<name>A0AC55CR05_ECHTE</name>